<proteinExistence type="predicted"/>
<gene>
    <name evidence="3" type="ORF">PCA10_48420</name>
</gene>
<dbReference type="EMBL" id="AP013068">
    <property type="protein sequence ID" value="BAN50574.1"/>
    <property type="molecule type" value="Genomic_DNA"/>
</dbReference>
<dbReference type="KEGG" id="pre:PCA10_48420"/>
<dbReference type="Proteomes" id="UP000015503">
    <property type="component" value="Chromosome"/>
</dbReference>
<feature type="compositionally biased region" description="Basic and acidic residues" evidence="1">
    <location>
        <begin position="75"/>
        <end position="92"/>
    </location>
</feature>
<dbReference type="HOGENOM" id="CLU_2181703_0_0_6"/>
<dbReference type="RefSeq" id="WP_016494702.1">
    <property type="nucleotide sequence ID" value="NC_021499.1"/>
</dbReference>
<feature type="signal peptide" evidence="2">
    <location>
        <begin position="1"/>
        <end position="22"/>
    </location>
</feature>
<dbReference type="AlphaFoldDB" id="S6BNH4"/>
<feature type="chain" id="PRO_5004536485" evidence="2">
    <location>
        <begin position="23"/>
        <end position="114"/>
    </location>
</feature>
<reference evidence="3 4" key="1">
    <citation type="journal article" date="2013" name="Genome Announc.">
        <title>Complete Genome Sequence of the Carbazole Degrader Pseudomonas resinovorans Strain CA10 (NBRC 106553).</title>
        <authorList>
            <person name="Shintani M."/>
            <person name="Hosoyama A."/>
            <person name="Ohji S."/>
            <person name="Tsuchikane K."/>
            <person name="Takarada H."/>
            <person name="Yamazoe A."/>
            <person name="Fujita N."/>
            <person name="Nojiri H."/>
        </authorList>
    </citation>
    <scope>NUCLEOTIDE SEQUENCE [LARGE SCALE GENOMIC DNA]</scope>
    <source>
        <strain evidence="3 4">NBRC 106553</strain>
    </source>
</reference>
<accession>S6BNH4</accession>
<dbReference type="eggNOG" id="ENOG5032K4C">
    <property type="taxonomic scope" value="Bacteria"/>
</dbReference>
<evidence type="ECO:0000256" key="2">
    <source>
        <dbReference type="SAM" id="SignalP"/>
    </source>
</evidence>
<organism evidence="3 4">
    <name type="scientific">Metapseudomonas resinovorans NBRC 106553</name>
    <dbReference type="NCBI Taxonomy" id="1245471"/>
    <lineage>
        <taxon>Bacteria</taxon>
        <taxon>Pseudomonadati</taxon>
        <taxon>Pseudomonadota</taxon>
        <taxon>Gammaproteobacteria</taxon>
        <taxon>Pseudomonadales</taxon>
        <taxon>Pseudomonadaceae</taxon>
        <taxon>Metapseudomonas</taxon>
    </lineage>
</organism>
<evidence type="ECO:0000313" key="4">
    <source>
        <dbReference type="Proteomes" id="UP000015503"/>
    </source>
</evidence>
<feature type="region of interest" description="Disordered" evidence="1">
    <location>
        <begin position="58"/>
        <end position="93"/>
    </location>
</feature>
<evidence type="ECO:0000313" key="3">
    <source>
        <dbReference type="EMBL" id="BAN50574.1"/>
    </source>
</evidence>
<keyword evidence="2" id="KW-0732">Signal</keyword>
<sequence length="114" mass="12386">MKALNTLFLLAGLTATAQQSFASESKPLATQAAEAIQPYAKKFGEAVDQTVHGFFAGTDGPLGDAARSNLQSRQQAEREANRGTRKPMKECIKPGNVIDDDVKECMEGLREKSW</sequence>
<name>S6BNH4_METRE</name>
<evidence type="ECO:0000256" key="1">
    <source>
        <dbReference type="SAM" id="MobiDB-lite"/>
    </source>
</evidence>
<keyword evidence="4" id="KW-1185">Reference proteome</keyword>
<protein>
    <submittedName>
        <fullName evidence="3">Uncharacterized protein</fullName>
    </submittedName>
</protein>